<dbReference type="EMBL" id="JACHEH010000004">
    <property type="protein sequence ID" value="MBB6168340.1"/>
    <property type="molecule type" value="Genomic_DNA"/>
</dbReference>
<feature type="domain" description="XdhC- CoxI" evidence="1">
    <location>
        <begin position="13"/>
        <end position="75"/>
    </location>
</feature>
<dbReference type="PANTHER" id="PTHR30388:SF6">
    <property type="entry name" value="XANTHINE DEHYDROGENASE SUBUNIT A-RELATED"/>
    <property type="match status" value="1"/>
</dbReference>
<feature type="domain" description="XdhC Rossmann" evidence="2">
    <location>
        <begin position="155"/>
        <end position="297"/>
    </location>
</feature>
<dbReference type="InterPro" id="IPR014308">
    <property type="entry name" value="Xanthine_DH_XdhC"/>
</dbReference>
<dbReference type="InterPro" id="IPR003777">
    <property type="entry name" value="XdhC_CoxI"/>
</dbReference>
<comment type="caution">
    <text evidence="3">The sequence shown here is derived from an EMBL/GenBank/DDBJ whole genome shotgun (WGS) entry which is preliminary data.</text>
</comment>
<organism evidence="3 4">
    <name type="scientific">Chelatococcus composti</name>
    <dbReference type="NCBI Taxonomy" id="1743235"/>
    <lineage>
        <taxon>Bacteria</taxon>
        <taxon>Pseudomonadati</taxon>
        <taxon>Pseudomonadota</taxon>
        <taxon>Alphaproteobacteria</taxon>
        <taxon>Hyphomicrobiales</taxon>
        <taxon>Chelatococcaceae</taxon>
        <taxon>Chelatococcus</taxon>
    </lineage>
</organism>
<dbReference type="Proteomes" id="UP000588017">
    <property type="component" value="Unassembled WGS sequence"/>
</dbReference>
<evidence type="ECO:0000313" key="3">
    <source>
        <dbReference type="EMBL" id="MBB6168340.1"/>
    </source>
</evidence>
<evidence type="ECO:0000259" key="1">
    <source>
        <dbReference type="Pfam" id="PF02625"/>
    </source>
</evidence>
<keyword evidence="4" id="KW-1185">Reference proteome</keyword>
<dbReference type="NCBIfam" id="TIGR02964">
    <property type="entry name" value="xanthine_xdhC"/>
    <property type="match status" value="1"/>
</dbReference>
<sequence length="305" mass="31979">MPVWRTLRDFVQDHGGAALVTLAEVRGSAPREVGARMVVRPDGAFHGTIGGGRLEWEALAEARRAMAAGRRALTRLDLALGPDLGQCCGGRVTVHVEVFGPEDADELAVLAAAEQEGPFSVVAMPDRTGRVLRRIGGQAPAGAWREHYGEAATPVLLFGAGHVGRALVLALAPLPFAVRWLDARPDAFPPHIPANATAAVFADPQKELAAAPAGAFVLVMTHDHALDLAVVSAALRRPDIPYIGLIGSETKRARFVGQLARAGLEETDIARLVCPIGIAGITGKSPAIIAAATAADLLLRSEVLR</sequence>
<dbReference type="Pfam" id="PF02625">
    <property type="entry name" value="XdhC_CoxI"/>
    <property type="match status" value="1"/>
</dbReference>
<dbReference type="AlphaFoldDB" id="A0A841K8C5"/>
<dbReference type="InterPro" id="IPR052698">
    <property type="entry name" value="MoCofactor_Util/Proc"/>
</dbReference>
<gene>
    <name evidence="3" type="ORF">HNQ73_001970</name>
</gene>
<accession>A0A841K8C5</accession>
<dbReference type="InterPro" id="IPR027051">
    <property type="entry name" value="XdhC_Rossmann_dom"/>
</dbReference>
<dbReference type="Pfam" id="PF13478">
    <property type="entry name" value="XdhC_C"/>
    <property type="match status" value="1"/>
</dbReference>
<dbReference type="Gene3D" id="3.40.50.720">
    <property type="entry name" value="NAD(P)-binding Rossmann-like Domain"/>
    <property type="match status" value="1"/>
</dbReference>
<proteinExistence type="predicted"/>
<name>A0A841K8C5_9HYPH</name>
<reference evidence="3 4" key="1">
    <citation type="submission" date="2020-08" db="EMBL/GenBank/DDBJ databases">
        <title>Genomic Encyclopedia of Type Strains, Phase IV (KMG-IV): sequencing the most valuable type-strain genomes for metagenomic binning, comparative biology and taxonomic classification.</title>
        <authorList>
            <person name="Goeker M."/>
        </authorList>
    </citation>
    <scope>NUCLEOTIDE SEQUENCE [LARGE SCALE GENOMIC DNA]</scope>
    <source>
        <strain evidence="3 4">DSM 101465</strain>
    </source>
</reference>
<protein>
    <submittedName>
        <fullName evidence="3">Xanthine dehydrogenase accessory factor</fullName>
    </submittedName>
</protein>
<evidence type="ECO:0000313" key="4">
    <source>
        <dbReference type="Proteomes" id="UP000588017"/>
    </source>
</evidence>
<evidence type="ECO:0000259" key="2">
    <source>
        <dbReference type="Pfam" id="PF13478"/>
    </source>
</evidence>
<dbReference type="RefSeq" id="WP_183334657.1">
    <property type="nucleotide sequence ID" value="NZ_BMHX01000004.1"/>
</dbReference>
<dbReference type="PANTHER" id="PTHR30388">
    <property type="entry name" value="ALDEHYDE OXIDOREDUCTASE MOLYBDENUM COFACTOR ASSEMBLY PROTEIN"/>
    <property type="match status" value="1"/>
</dbReference>